<dbReference type="KEGG" id="csu:CSUB_C0633"/>
<proteinExistence type="predicted"/>
<dbReference type="EMBL" id="BA000048">
    <property type="protein sequence ID" value="BAJ50492.1"/>
    <property type="molecule type" value="Genomic_DNA"/>
</dbReference>
<sequence>MSSTIKVAKQTKEMLVRFAATLQKRYGRRVDLDEAIRHLLLRQEKKPEVLDSIIGSVPMMSTAELYEERRLDEEKSASVPRELYTNVLKVSTGVMGQVFHRR</sequence>
<accession>E6N5T5</accession>
<name>E6N5T5_CALS0</name>
<dbReference type="STRING" id="311458.CSUB_C0633"/>
<dbReference type="EMBL" id="AP011843">
    <property type="protein sequence ID" value="BAJ47654.1"/>
    <property type="molecule type" value="Genomic_DNA"/>
</dbReference>
<gene>
    <name evidence="2" type="ORF">CSUB_C0633</name>
    <name evidence="1" type="ORF">HGMM_F32D08C20</name>
</gene>
<evidence type="ECO:0000313" key="3">
    <source>
        <dbReference type="Proteomes" id="UP000008120"/>
    </source>
</evidence>
<dbReference type="Proteomes" id="UP000008120">
    <property type="component" value="Chromosome"/>
</dbReference>
<dbReference type="BioCyc" id="CCAL311458:G131R-645-MONOMER"/>
<protein>
    <submittedName>
        <fullName evidence="1">Uncharacterized protein</fullName>
    </submittedName>
</protein>
<organism evidence="1 3">
    <name type="scientific">Caldiarchaeum subterraneum</name>
    <dbReference type="NCBI Taxonomy" id="311458"/>
    <lineage>
        <taxon>Archaea</taxon>
        <taxon>Nitrososphaerota</taxon>
        <taxon>Candidatus Caldarchaeales</taxon>
        <taxon>Candidatus Caldarchaeaceae</taxon>
        <taxon>Candidatus Caldarchaeum</taxon>
    </lineage>
</organism>
<evidence type="ECO:0000313" key="1">
    <source>
        <dbReference type="EMBL" id="BAJ47654.1"/>
    </source>
</evidence>
<dbReference type="AlphaFoldDB" id="E6N5T5"/>
<reference evidence="1 3" key="2">
    <citation type="journal article" date="2011" name="Nucleic Acids Res.">
        <title>Insights into the evolution of Archaea and eukaryotic protein modifier systems revealed by the genome of a novel archaeal group.</title>
        <authorList>
            <person name="Nunoura T."/>
            <person name="Takaki Y."/>
            <person name="Kakuta J."/>
            <person name="Nishi S."/>
            <person name="Sugahara J."/>
            <person name="Kazama H."/>
            <person name="Chee G."/>
            <person name="Hattori M."/>
            <person name="Kanai A."/>
            <person name="Atomi H."/>
            <person name="Takai K."/>
            <person name="Takami H."/>
        </authorList>
    </citation>
    <scope>NUCLEOTIDE SEQUENCE [LARGE SCALE GENOMIC DNA]</scope>
</reference>
<reference evidence="1 3" key="1">
    <citation type="journal article" date="2005" name="Environ. Microbiol.">
        <title>Genetic and functional properties of uncultivated thermophilic crenarchaeotes from a subsurface gold mine as revealed by analysis of genome fragments.</title>
        <authorList>
            <person name="Nunoura T."/>
            <person name="Hirayama H."/>
            <person name="Takami H."/>
            <person name="Oida H."/>
            <person name="Nishi S."/>
            <person name="Shimamura S."/>
            <person name="Suzuki Y."/>
            <person name="Inagaki F."/>
            <person name="Takai K."/>
            <person name="Nealson K.H."/>
            <person name="Horikoshi K."/>
        </authorList>
    </citation>
    <scope>NUCLEOTIDE SEQUENCE [LARGE SCALE GENOMIC DNA]</scope>
</reference>
<evidence type="ECO:0000313" key="2">
    <source>
        <dbReference type="EMBL" id="BAJ50492.1"/>
    </source>
</evidence>